<dbReference type="Proteomes" id="UP000274515">
    <property type="component" value="Unassembled WGS sequence"/>
</dbReference>
<dbReference type="PANTHER" id="PTHR43669:SF3">
    <property type="entry name" value="ALCOHOL DEHYDROGENASE, PUTATIVE (AFU_ORTHOLOGUE AFUA_3G03445)-RELATED"/>
    <property type="match status" value="1"/>
</dbReference>
<evidence type="ECO:0000259" key="3">
    <source>
        <dbReference type="SMART" id="SM00822"/>
    </source>
</evidence>
<dbReference type="AlphaFoldDB" id="A0A426JXV8"/>
<dbReference type="PRINTS" id="PR00081">
    <property type="entry name" value="GDHRDH"/>
</dbReference>
<dbReference type="Gene3D" id="3.40.50.720">
    <property type="entry name" value="NAD(P)-binding Rossmann-like Domain"/>
    <property type="match status" value="1"/>
</dbReference>
<keyword evidence="2" id="KW-0560">Oxidoreductase</keyword>
<sequence length="281" mass="28928">MKPWGEEAGVATLPMFRLDGRVALVSGAGRGIGAATALALAEAGADVAVLSRTPEQVESVAEQARGMGRRAVAVPTDAGNADAVARAVSRVAEELGRIDVVVSVTGGSRPRPFADTHDEALRKSFENNVVHGVRLVREAVPHLVESDAASVVMVSSSTGHLAGRGYLAYGAAKASLDHAVRMMAADLNPRIRVNAVAPGAILTEALEVVAADPTMKATLEDHTPLRRLGVPEDIAAAILYLASPASSYVTGQVLAVDGGLVTPNMPLPIPDVVPGSSPPQH</sequence>
<evidence type="ECO:0000313" key="4">
    <source>
        <dbReference type="EMBL" id="RRO17996.1"/>
    </source>
</evidence>
<dbReference type="SMART" id="SM00822">
    <property type="entry name" value="PKS_KR"/>
    <property type="match status" value="1"/>
</dbReference>
<evidence type="ECO:0000313" key="5">
    <source>
        <dbReference type="Proteomes" id="UP000274515"/>
    </source>
</evidence>
<keyword evidence="5" id="KW-1185">Reference proteome</keyword>
<dbReference type="OrthoDB" id="9803333at2"/>
<organism evidence="4 5">
    <name type="scientific">Saccharopolyspora rhizosphaerae</name>
    <dbReference type="NCBI Taxonomy" id="2492662"/>
    <lineage>
        <taxon>Bacteria</taxon>
        <taxon>Bacillati</taxon>
        <taxon>Actinomycetota</taxon>
        <taxon>Actinomycetes</taxon>
        <taxon>Pseudonocardiales</taxon>
        <taxon>Pseudonocardiaceae</taxon>
        <taxon>Saccharopolyspora</taxon>
    </lineage>
</organism>
<evidence type="ECO:0000256" key="2">
    <source>
        <dbReference type="ARBA" id="ARBA00023002"/>
    </source>
</evidence>
<dbReference type="GO" id="GO:0016491">
    <property type="term" value="F:oxidoreductase activity"/>
    <property type="evidence" value="ECO:0007669"/>
    <property type="project" value="UniProtKB-KW"/>
</dbReference>
<dbReference type="InterPro" id="IPR036291">
    <property type="entry name" value="NAD(P)-bd_dom_sf"/>
</dbReference>
<dbReference type="FunFam" id="3.40.50.720:FF:000084">
    <property type="entry name" value="Short-chain dehydrogenase reductase"/>
    <property type="match status" value="1"/>
</dbReference>
<comment type="similarity">
    <text evidence="1">Belongs to the short-chain dehydrogenases/reductases (SDR) family.</text>
</comment>
<dbReference type="SUPFAM" id="SSF51735">
    <property type="entry name" value="NAD(P)-binding Rossmann-fold domains"/>
    <property type="match status" value="1"/>
</dbReference>
<accession>A0A426JXV8</accession>
<dbReference type="PANTHER" id="PTHR43669">
    <property type="entry name" value="5-KETO-D-GLUCONATE 5-REDUCTASE"/>
    <property type="match status" value="1"/>
</dbReference>
<name>A0A426JXV8_9PSEU</name>
<reference evidence="4 5" key="1">
    <citation type="submission" date="2018-11" db="EMBL/GenBank/DDBJ databases">
        <title>Saccharopolyspora rhizosphaerae sp. nov., an actinomycete isolated from rhizosphere soil in Thailand.</title>
        <authorList>
            <person name="Intra B."/>
            <person name="Euanorasetr J."/>
            <person name="Take A."/>
            <person name="Inahashi Y."/>
            <person name="Mori M."/>
            <person name="Panbangred W."/>
            <person name="Matsumoto A."/>
        </authorList>
    </citation>
    <scope>NUCLEOTIDE SEQUENCE [LARGE SCALE GENOMIC DNA]</scope>
    <source>
        <strain evidence="4 5">H219</strain>
    </source>
</reference>
<gene>
    <name evidence="4" type="ORF">EIL87_06925</name>
</gene>
<dbReference type="InterPro" id="IPR057326">
    <property type="entry name" value="KR_dom"/>
</dbReference>
<comment type="caution">
    <text evidence="4">The sequence shown here is derived from an EMBL/GenBank/DDBJ whole genome shotgun (WGS) entry which is preliminary data.</text>
</comment>
<proteinExistence type="inferred from homology"/>
<dbReference type="InterPro" id="IPR002347">
    <property type="entry name" value="SDR_fam"/>
</dbReference>
<evidence type="ECO:0000256" key="1">
    <source>
        <dbReference type="ARBA" id="ARBA00006484"/>
    </source>
</evidence>
<dbReference type="EMBL" id="RSAA01000007">
    <property type="protein sequence ID" value="RRO17996.1"/>
    <property type="molecule type" value="Genomic_DNA"/>
</dbReference>
<feature type="domain" description="Ketoreductase" evidence="3">
    <location>
        <begin position="21"/>
        <end position="204"/>
    </location>
</feature>
<protein>
    <submittedName>
        <fullName evidence="4">SDR family oxidoreductase</fullName>
    </submittedName>
</protein>
<dbReference type="Pfam" id="PF13561">
    <property type="entry name" value="adh_short_C2"/>
    <property type="match status" value="1"/>
</dbReference>
<dbReference type="CDD" id="cd05233">
    <property type="entry name" value="SDR_c"/>
    <property type="match status" value="1"/>
</dbReference>